<evidence type="ECO:0000313" key="10">
    <source>
        <dbReference type="EMBL" id="AKV00762.1"/>
    </source>
</evidence>
<dbReference type="Pfam" id="PF07690">
    <property type="entry name" value="MFS_1"/>
    <property type="match status" value="1"/>
</dbReference>
<evidence type="ECO:0000256" key="3">
    <source>
        <dbReference type="ARBA" id="ARBA00022448"/>
    </source>
</evidence>
<evidence type="ECO:0000256" key="6">
    <source>
        <dbReference type="ARBA" id="ARBA00022989"/>
    </source>
</evidence>
<dbReference type="EMBL" id="CP012333">
    <property type="protein sequence ID" value="AKV00762.1"/>
    <property type="molecule type" value="Genomic_DNA"/>
</dbReference>
<name>A0A0K1Q536_9BACT</name>
<feature type="transmembrane region" description="Helical" evidence="8">
    <location>
        <begin position="339"/>
        <end position="360"/>
    </location>
</feature>
<organism evidence="10 11">
    <name type="scientific">Labilithrix luteola</name>
    <dbReference type="NCBI Taxonomy" id="1391654"/>
    <lineage>
        <taxon>Bacteria</taxon>
        <taxon>Pseudomonadati</taxon>
        <taxon>Myxococcota</taxon>
        <taxon>Polyangia</taxon>
        <taxon>Polyangiales</taxon>
        <taxon>Labilitrichaceae</taxon>
        <taxon>Labilithrix</taxon>
    </lineage>
</organism>
<reference evidence="10 11" key="1">
    <citation type="submission" date="2015-08" db="EMBL/GenBank/DDBJ databases">
        <authorList>
            <person name="Babu N.S."/>
            <person name="Beckwith C.J."/>
            <person name="Beseler K.G."/>
            <person name="Brison A."/>
            <person name="Carone J.V."/>
            <person name="Caskin T.P."/>
            <person name="Diamond M."/>
            <person name="Durham M.E."/>
            <person name="Foxe J.M."/>
            <person name="Go M."/>
            <person name="Henderson B.A."/>
            <person name="Jones I.B."/>
            <person name="McGettigan J.A."/>
            <person name="Micheletti S.J."/>
            <person name="Nasrallah M.E."/>
            <person name="Ortiz D."/>
            <person name="Piller C.R."/>
            <person name="Privatt S.R."/>
            <person name="Schneider S.L."/>
            <person name="Sharp S."/>
            <person name="Smith T.C."/>
            <person name="Stanton J.D."/>
            <person name="Ullery H.E."/>
            <person name="Wilson R.J."/>
            <person name="Serrano M.G."/>
            <person name="Buck G."/>
            <person name="Lee V."/>
            <person name="Wang Y."/>
            <person name="Carvalho R."/>
            <person name="Voegtly L."/>
            <person name="Shi R."/>
            <person name="Duckworth R."/>
            <person name="Johnson A."/>
            <person name="Loviza R."/>
            <person name="Walstead R."/>
            <person name="Shah Z."/>
            <person name="Kiflezghi M."/>
            <person name="Wade K."/>
            <person name="Ball S.L."/>
            <person name="Bradley K.W."/>
            <person name="Asai D.J."/>
            <person name="Bowman C.A."/>
            <person name="Russell D.A."/>
            <person name="Pope W.H."/>
            <person name="Jacobs-Sera D."/>
            <person name="Hendrix R.W."/>
            <person name="Hatfull G.F."/>
        </authorList>
    </citation>
    <scope>NUCLEOTIDE SEQUENCE [LARGE SCALE GENOMIC DNA]</scope>
    <source>
        <strain evidence="10 11">DSM 27648</strain>
    </source>
</reference>
<keyword evidence="3" id="KW-0813">Transport</keyword>
<dbReference type="GO" id="GO:1990961">
    <property type="term" value="P:xenobiotic detoxification by transmembrane export across the plasma membrane"/>
    <property type="evidence" value="ECO:0007669"/>
    <property type="project" value="InterPro"/>
</dbReference>
<dbReference type="GO" id="GO:0015385">
    <property type="term" value="F:sodium:proton antiporter activity"/>
    <property type="evidence" value="ECO:0007669"/>
    <property type="project" value="TreeGrafter"/>
</dbReference>
<protein>
    <submittedName>
        <fullName evidence="10">Multidrug resistance transporter, Bcr/CflA family</fullName>
    </submittedName>
</protein>
<comment type="similarity">
    <text evidence="2">Belongs to the major facilitator superfamily. Bcr/CmlA family.</text>
</comment>
<feature type="transmembrane region" description="Helical" evidence="8">
    <location>
        <begin position="244"/>
        <end position="263"/>
    </location>
</feature>
<dbReference type="GO" id="GO:0005886">
    <property type="term" value="C:plasma membrane"/>
    <property type="evidence" value="ECO:0007669"/>
    <property type="project" value="UniProtKB-SubCell"/>
</dbReference>
<feature type="transmembrane region" description="Helical" evidence="8">
    <location>
        <begin position="100"/>
        <end position="121"/>
    </location>
</feature>
<proteinExistence type="inferred from homology"/>
<feature type="transmembrane region" description="Helical" evidence="8">
    <location>
        <begin position="209"/>
        <end position="238"/>
    </location>
</feature>
<evidence type="ECO:0000313" key="11">
    <source>
        <dbReference type="Proteomes" id="UP000064967"/>
    </source>
</evidence>
<keyword evidence="6 8" id="KW-1133">Transmembrane helix</keyword>
<dbReference type="STRING" id="1391654.AKJ09_07425"/>
<dbReference type="InterPro" id="IPR020846">
    <property type="entry name" value="MFS_dom"/>
</dbReference>
<dbReference type="PROSITE" id="PS50850">
    <property type="entry name" value="MFS"/>
    <property type="match status" value="1"/>
</dbReference>
<dbReference type="InterPro" id="IPR004812">
    <property type="entry name" value="Efflux_drug-R_Bcr/CmlA"/>
</dbReference>
<evidence type="ECO:0000256" key="4">
    <source>
        <dbReference type="ARBA" id="ARBA00022475"/>
    </source>
</evidence>
<gene>
    <name evidence="10" type="ORF">AKJ09_07425</name>
</gene>
<dbReference type="GO" id="GO:0042910">
    <property type="term" value="F:xenobiotic transmembrane transporter activity"/>
    <property type="evidence" value="ECO:0007669"/>
    <property type="project" value="InterPro"/>
</dbReference>
<feature type="transmembrane region" description="Helical" evidence="8">
    <location>
        <begin position="76"/>
        <end position="94"/>
    </location>
</feature>
<dbReference type="KEGG" id="llu:AKJ09_07425"/>
<dbReference type="FunFam" id="1.20.1720.10:FF:000005">
    <property type="entry name" value="Bcr/CflA family efflux transporter"/>
    <property type="match status" value="1"/>
</dbReference>
<keyword evidence="7 8" id="KW-0472">Membrane</keyword>
<dbReference type="InterPro" id="IPR011701">
    <property type="entry name" value="MFS"/>
</dbReference>
<feature type="transmembrane region" description="Helical" evidence="8">
    <location>
        <begin position="133"/>
        <end position="157"/>
    </location>
</feature>
<accession>A0A0K1Q536</accession>
<evidence type="ECO:0000256" key="2">
    <source>
        <dbReference type="ARBA" id="ARBA00006236"/>
    </source>
</evidence>
<dbReference type="InterPro" id="IPR036259">
    <property type="entry name" value="MFS_trans_sf"/>
</dbReference>
<dbReference type="OrthoDB" id="9814303at2"/>
<dbReference type="SUPFAM" id="SSF103473">
    <property type="entry name" value="MFS general substrate transporter"/>
    <property type="match status" value="1"/>
</dbReference>
<evidence type="ECO:0000256" key="5">
    <source>
        <dbReference type="ARBA" id="ARBA00022692"/>
    </source>
</evidence>
<dbReference type="AlphaFoldDB" id="A0A0K1Q536"/>
<feature type="transmembrane region" description="Helical" evidence="8">
    <location>
        <begin position="275"/>
        <end position="297"/>
    </location>
</feature>
<evidence type="ECO:0000256" key="7">
    <source>
        <dbReference type="ARBA" id="ARBA00023136"/>
    </source>
</evidence>
<dbReference type="CDD" id="cd17320">
    <property type="entry name" value="MFS_MdfA_MDR_like"/>
    <property type="match status" value="1"/>
</dbReference>
<dbReference type="RefSeq" id="WP_146651992.1">
    <property type="nucleotide sequence ID" value="NZ_CP012333.1"/>
</dbReference>
<dbReference type="NCBIfam" id="TIGR00710">
    <property type="entry name" value="efflux_Bcr_CflA"/>
    <property type="match status" value="1"/>
</dbReference>
<sequence>MQSHKQGKLALVLGSLTAFGPLSIDMYLPSLPTIERELHTSTSATQLTLASFFAGLGVAQLAYGPLADRFGRKRPLYGGLVLYILASAGCALAPTIGALVVLRFLQAAGGAAGMVVSRAVVRDLYTGQEAARLLSLLMLVMGAAPILAPMIGAAILAASSWRFIFALLAVFGVACLVAMIIALPETSKGRPAALNLGPNVRILFRDPAFVTYTFAGAFGQAGMFAYISGSPFVLIQLLHLTPTHYGWAFGMNAFGLISASQINRRLLARRTPATLLCRATIVTSLAGIALVVTSLVAKNTLLAVLSSLFVFVGSLGFVGPNATALAMDAHGPRAGLASAVLGSSQFAVSAVASSLVGLLFDGTMRPMAFVMATCASVAWILAHLGAARGSGSARGGAVNVVDEHRGVGHVLGGVGQADP</sequence>
<keyword evidence="4" id="KW-1003">Cell membrane</keyword>
<feature type="domain" description="Major facilitator superfamily (MFS) profile" evidence="9">
    <location>
        <begin position="9"/>
        <end position="390"/>
    </location>
</feature>
<keyword evidence="5 8" id="KW-0812">Transmembrane</keyword>
<evidence type="ECO:0000256" key="1">
    <source>
        <dbReference type="ARBA" id="ARBA00004651"/>
    </source>
</evidence>
<evidence type="ECO:0000256" key="8">
    <source>
        <dbReference type="SAM" id="Phobius"/>
    </source>
</evidence>
<comment type="subcellular location">
    <subcellularLocation>
        <location evidence="1">Cell membrane</location>
        <topology evidence="1">Multi-pass membrane protein</topology>
    </subcellularLocation>
</comment>
<feature type="transmembrane region" description="Helical" evidence="8">
    <location>
        <begin position="303"/>
        <end position="327"/>
    </location>
</feature>
<evidence type="ECO:0000259" key="9">
    <source>
        <dbReference type="PROSITE" id="PS50850"/>
    </source>
</evidence>
<keyword evidence="11" id="KW-1185">Reference proteome</keyword>
<dbReference type="PATRIC" id="fig|1391654.3.peg.7539"/>
<dbReference type="PANTHER" id="PTHR23502">
    <property type="entry name" value="MAJOR FACILITATOR SUPERFAMILY"/>
    <property type="match status" value="1"/>
</dbReference>
<feature type="transmembrane region" description="Helical" evidence="8">
    <location>
        <begin position="366"/>
        <end position="386"/>
    </location>
</feature>
<dbReference type="Proteomes" id="UP000064967">
    <property type="component" value="Chromosome"/>
</dbReference>
<dbReference type="PANTHER" id="PTHR23502:SF132">
    <property type="entry name" value="POLYAMINE TRANSPORTER 2-RELATED"/>
    <property type="match status" value="1"/>
</dbReference>
<feature type="transmembrane region" description="Helical" evidence="8">
    <location>
        <begin position="47"/>
        <end position="64"/>
    </location>
</feature>
<dbReference type="Gene3D" id="1.20.1720.10">
    <property type="entry name" value="Multidrug resistance protein D"/>
    <property type="match status" value="1"/>
</dbReference>
<feature type="transmembrane region" description="Helical" evidence="8">
    <location>
        <begin position="163"/>
        <end position="183"/>
    </location>
</feature>